<reference evidence="1 2" key="1">
    <citation type="journal article" date="2024" name="Proc. Natl. Acad. Sci. U.S.A.">
        <title>The genetic regulatory architecture and epigenomic basis for age-related changes in rattlesnake venom.</title>
        <authorList>
            <person name="Hogan M.P."/>
            <person name="Holding M.L."/>
            <person name="Nystrom G.S."/>
            <person name="Colston T.J."/>
            <person name="Bartlett D.A."/>
            <person name="Mason A.J."/>
            <person name="Ellsworth S.A."/>
            <person name="Rautsaw R.M."/>
            <person name="Lawrence K.C."/>
            <person name="Strickland J.L."/>
            <person name="He B."/>
            <person name="Fraser P."/>
            <person name="Margres M.J."/>
            <person name="Gilbert D.M."/>
            <person name="Gibbs H.L."/>
            <person name="Parkinson C.L."/>
            <person name="Rokyta D.R."/>
        </authorList>
    </citation>
    <scope>NUCLEOTIDE SEQUENCE [LARGE SCALE GENOMIC DNA]</scope>
    <source>
        <strain evidence="1">DRR0105</strain>
    </source>
</reference>
<proteinExistence type="predicted"/>
<gene>
    <name evidence="1" type="ORF">NXF25_012620</name>
</gene>
<comment type="caution">
    <text evidence="1">The sequence shown here is derived from an EMBL/GenBank/DDBJ whole genome shotgun (WGS) entry which is preliminary data.</text>
</comment>
<keyword evidence="2" id="KW-1185">Reference proteome</keyword>
<sequence length="34" mass="3843">MLVLLVYFGLQSVGRSYNPSFFQNASLSSMTRND</sequence>
<dbReference type="AlphaFoldDB" id="A0AAW1BBH7"/>
<evidence type="ECO:0000313" key="2">
    <source>
        <dbReference type="Proteomes" id="UP001474421"/>
    </source>
</evidence>
<dbReference type="Proteomes" id="UP001474421">
    <property type="component" value="Unassembled WGS sequence"/>
</dbReference>
<dbReference type="EMBL" id="JAOTOJ010000006">
    <property type="protein sequence ID" value="KAK9399601.1"/>
    <property type="molecule type" value="Genomic_DNA"/>
</dbReference>
<organism evidence="1 2">
    <name type="scientific">Crotalus adamanteus</name>
    <name type="common">Eastern diamondback rattlesnake</name>
    <dbReference type="NCBI Taxonomy" id="8729"/>
    <lineage>
        <taxon>Eukaryota</taxon>
        <taxon>Metazoa</taxon>
        <taxon>Chordata</taxon>
        <taxon>Craniata</taxon>
        <taxon>Vertebrata</taxon>
        <taxon>Euteleostomi</taxon>
        <taxon>Lepidosauria</taxon>
        <taxon>Squamata</taxon>
        <taxon>Bifurcata</taxon>
        <taxon>Unidentata</taxon>
        <taxon>Episquamata</taxon>
        <taxon>Toxicofera</taxon>
        <taxon>Serpentes</taxon>
        <taxon>Colubroidea</taxon>
        <taxon>Viperidae</taxon>
        <taxon>Crotalinae</taxon>
        <taxon>Crotalus</taxon>
    </lineage>
</organism>
<evidence type="ECO:0000313" key="1">
    <source>
        <dbReference type="EMBL" id="KAK9399601.1"/>
    </source>
</evidence>
<accession>A0AAW1BBH7</accession>
<name>A0AAW1BBH7_CROAD</name>
<protein>
    <submittedName>
        <fullName evidence="1">Uncharacterized protein</fullName>
    </submittedName>
</protein>